<keyword evidence="1" id="KW-0732">Signal</keyword>
<feature type="chain" id="PRO_5007087740" evidence="1">
    <location>
        <begin position="22"/>
        <end position="126"/>
    </location>
</feature>
<feature type="signal peptide" evidence="1">
    <location>
        <begin position="1"/>
        <end position="21"/>
    </location>
</feature>
<comment type="caution">
    <text evidence="2">The sequence shown here is derived from an EMBL/GenBank/DDBJ whole genome shotgun (WGS) entry which is preliminary data.</text>
</comment>
<dbReference type="OrthoDB" id="4481566at2759"/>
<dbReference type="EMBL" id="BCMY01000024">
    <property type="protein sequence ID" value="GAQ47007.1"/>
    <property type="molecule type" value="Genomic_DNA"/>
</dbReference>
<proteinExistence type="predicted"/>
<sequence>MKYSLLLSAIYGLLLSPMATSAPTAKAAVTLRVRSEDFHALRERAGNEATALYAYIVADTEIDGKEKRDDEATALYAYIAADSELDRKRDDEATALYAYIAADSELDRKRDDEATALYAYIAADSE</sequence>
<dbReference type="VEuPathDB" id="FungiDB:ATCC64974_42310"/>
<evidence type="ECO:0000313" key="3">
    <source>
        <dbReference type="Proteomes" id="UP000068243"/>
    </source>
</evidence>
<evidence type="ECO:0000256" key="1">
    <source>
        <dbReference type="SAM" id="SignalP"/>
    </source>
</evidence>
<gene>
    <name evidence="2" type="ORF">ABL_09668</name>
</gene>
<organism evidence="2 3">
    <name type="scientific">Aspergillus niger</name>
    <dbReference type="NCBI Taxonomy" id="5061"/>
    <lineage>
        <taxon>Eukaryota</taxon>
        <taxon>Fungi</taxon>
        <taxon>Dikarya</taxon>
        <taxon>Ascomycota</taxon>
        <taxon>Pezizomycotina</taxon>
        <taxon>Eurotiomycetes</taxon>
        <taxon>Eurotiomycetidae</taxon>
        <taxon>Eurotiales</taxon>
        <taxon>Aspergillaceae</taxon>
        <taxon>Aspergillus</taxon>
        <taxon>Aspergillus subgen. Circumdati</taxon>
    </lineage>
</organism>
<evidence type="ECO:0000313" key="2">
    <source>
        <dbReference type="EMBL" id="GAQ47007.1"/>
    </source>
</evidence>
<dbReference type="Proteomes" id="UP000068243">
    <property type="component" value="Unassembled WGS sequence"/>
</dbReference>
<accession>A0A100ITF9</accession>
<dbReference type="VEuPathDB" id="FungiDB:An05g01730"/>
<dbReference type="OMA" id="YGYIVAD"/>
<name>A0A100ITF9_ASPNG</name>
<dbReference type="AlphaFoldDB" id="A0A100ITF9"/>
<dbReference type="VEuPathDB" id="FungiDB:ASPNIDRAFT2_1162997"/>
<dbReference type="VEuPathDB" id="FungiDB:M747DRAFT_334397"/>
<reference evidence="3" key="1">
    <citation type="journal article" date="2016" name="Genome Announc.">
        <title>Draft genome sequence of Aspergillus niger strain An76.</title>
        <authorList>
            <person name="Gong W."/>
            <person name="Cheng Z."/>
            <person name="Zhang H."/>
            <person name="Liu L."/>
            <person name="Gao P."/>
            <person name="Wang L."/>
        </authorList>
    </citation>
    <scope>NUCLEOTIDE SEQUENCE [LARGE SCALE GENOMIC DNA]</scope>
    <source>
        <strain evidence="3">An76</strain>
    </source>
</reference>
<protein>
    <submittedName>
        <fullName evidence="2">Uncharacterized protein</fullName>
    </submittedName>
</protein>